<dbReference type="AlphaFoldDB" id="A0A975TAM5"/>
<evidence type="ECO:0000313" key="1">
    <source>
        <dbReference type="EMBL" id="QXE25195.1"/>
    </source>
</evidence>
<name>A0A975TAM5_9NOST</name>
<gene>
    <name evidence="1" type="ORF">B6N60_03907</name>
</gene>
<organism evidence="1 2">
    <name type="scientific">Richelia sinica FACHB-800</name>
    <dbReference type="NCBI Taxonomy" id="1357546"/>
    <lineage>
        <taxon>Bacteria</taxon>
        <taxon>Bacillati</taxon>
        <taxon>Cyanobacteriota</taxon>
        <taxon>Cyanophyceae</taxon>
        <taxon>Nostocales</taxon>
        <taxon>Nostocaceae</taxon>
        <taxon>Richelia</taxon>
    </lineage>
</organism>
<protein>
    <submittedName>
        <fullName evidence="1">Uncharacterized protein</fullName>
    </submittedName>
</protein>
<evidence type="ECO:0000313" key="2">
    <source>
        <dbReference type="Proteomes" id="UP000683511"/>
    </source>
</evidence>
<reference evidence="1" key="1">
    <citation type="submission" date="2017-04" db="EMBL/GenBank/DDBJ databases">
        <title>Genome deletions in a multicellular cyanobacterial endosymbiont for morphological adaptation in marine diatoms.</title>
        <authorList>
            <person name="Wang Y."/>
            <person name="Gao H."/>
            <person name="Li R."/>
            <person name="Xu X."/>
        </authorList>
    </citation>
    <scope>NUCLEOTIDE SEQUENCE</scope>
    <source>
        <strain evidence="1">FACHB 800</strain>
    </source>
</reference>
<dbReference type="Proteomes" id="UP000683511">
    <property type="component" value="Chromosome"/>
</dbReference>
<accession>A0A975TAM5</accession>
<sequence length="40" mass="4681">MLWNTCFKISVEAVDRAKFTTITPLNKNYVILKTPTHRTQ</sequence>
<dbReference type="EMBL" id="CP021056">
    <property type="protein sequence ID" value="QXE25195.1"/>
    <property type="molecule type" value="Genomic_DNA"/>
</dbReference>
<proteinExistence type="predicted"/>
<dbReference type="KEGG" id="rsin:B6N60_03907"/>
<keyword evidence="2" id="KW-1185">Reference proteome</keyword>